<dbReference type="GO" id="GO:0016620">
    <property type="term" value="F:oxidoreductase activity, acting on the aldehyde or oxo group of donors, NAD or NADP as acceptor"/>
    <property type="evidence" value="ECO:0007669"/>
    <property type="project" value="InterPro"/>
</dbReference>
<dbReference type="Gene3D" id="3.40.605.10">
    <property type="entry name" value="Aldehyde Dehydrogenase, Chain A, domain 1"/>
    <property type="match status" value="1"/>
</dbReference>
<proteinExistence type="inferred from homology"/>
<sequence length="496" mass="54283">MSFQHSDRWKMLIGGKWVEAENGEVFEDISSIDGRPLWTVPKGTRGDAKRAIEAATEAKKVLADMTPMERARFLYKAADEIEARTDELAEIVTKEMGKPITQAKHDLGRTVAICRSFAEESRRILGEVLPSENKGVWSLVIRIPRGVVAAIAPWNYPYLLSVNKVAAAIITGNTVVLKPSSDTPITGIKFGEIFTESGLPAGAINVVTGPGPVVGDELVRNPGTNVISHTGECATGKEIVEKTGRLFKKICLELGGKAPFMVLKDGDVDQAVRSALWATFAGVGQACIAVDRILLAEEVADEFIQKFVEAASTLVIGNPLQPETQIGPLVNKRQRDHVERLVEDALDKGAQLKLGGNRVTENVPQGGFYYQPTILTDATQEMRIMQDEIFGPAVAIVVCKDVDEMVDIANNVKYGLGSSVWTKDLNVALDVAKRLEFGAVRINESPFYDEPHGPHGGIKESGMGREGGRYSIEDYMDYKWITIHTIPRKYPFDPGH</sequence>
<dbReference type="InterPro" id="IPR016162">
    <property type="entry name" value="Ald_DH_N"/>
</dbReference>
<accession>A0A523W3Z5</accession>
<keyword evidence="2 5" id="KW-0560">Oxidoreductase</keyword>
<dbReference type="Gene3D" id="3.40.309.10">
    <property type="entry name" value="Aldehyde Dehydrogenase, Chain A, domain 2"/>
    <property type="match status" value="1"/>
</dbReference>
<dbReference type="CDD" id="cd07078">
    <property type="entry name" value="ALDH"/>
    <property type="match status" value="1"/>
</dbReference>
<dbReference type="PANTHER" id="PTHR42986">
    <property type="entry name" value="BENZALDEHYDE DEHYDROGENASE YFMT"/>
    <property type="match status" value="1"/>
</dbReference>
<feature type="domain" description="Aldehyde dehydrogenase" evidence="6">
    <location>
        <begin position="17"/>
        <end position="481"/>
    </location>
</feature>
<dbReference type="AlphaFoldDB" id="A0A523W3Z5"/>
<evidence type="ECO:0000313" key="8">
    <source>
        <dbReference type="Proteomes" id="UP000319130"/>
    </source>
</evidence>
<evidence type="ECO:0000256" key="1">
    <source>
        <dbReference type="ARBA" id="ARBA00009986"/>
    </source>
</evidence>
<evidence type="ECO:0000256" key="2">
    <source>
        <dbReference type="ARBA" id="ARBA00023002"/>
    </source>
</evidence>
<gene>
    <name evidence="7" type="ORF">E3J48_05320</name>
</gene>
<comment type="caution">
    <text evidence="7">The sequence shown here is derived from an EMBL/GenBank/DDBJ whole genome shotgun (WGS) entry which is preliminary data.</text>
</comment>
<evidence type="ECO:0000256" key="3">
    <source>
        <dbReference type="ARBA" id="ARBA00023027"/>
    </source>
</evidence>
<dbReference type="InterPro" id="IPR015590">
    <property type="entry name" value="Aldehyde_DH_dom"/>
</dbReference>
<feature type="active site" evidence="4">
    <location>
        <position position="253"/>
    </location>
</feature>
<dbReference type="InterPro" id="IPR016161">
    <property type="entry name" value="Ald_DH/histidinol_DH"/>
</dbReference>
<evidence type="ECO:0000313" key="7">
    <source>
        <dbReference type="EMBL" id="TET61744.1"/>
    </source>
</evidence>
<dbReference type="EMBL" id="SOIZ01000231">
    <property type="protein sequence ID" value="TET61744.1"/>
    <property type="molecule type" value="Genomic_DNA"/>
</dbReference>
<name>A0A523W3Z5_UNCAE</name>
<comment type="similarity">
    <text evidence="1 5">Belongs to the aldehyde dehydrogenase family.</text>
</comment>
<organism evidence="7 8">
    <name type="scientific">Aerophobetes bacterium</name>
    <dbReference type="NCBI Taxonomy" id="2030807"/>
    <lineage>
        <taxon>Bacteria</taxon>
        <taxon>Candidatus Aerophobota</taxon>
    </lineage>
</organism>
<dbReference type="Pfam" id="PF00171">
    <property type="entry name" value="Aldedh"/>
    <property type="match status" value="1"/>
</dbReference>
<dbReference type="PROSITE" id="PS00687">
    <property type="entry name" value="ALDEHYDE_DEHYDR_GLU"/>
    <property type="match status" value="1"/>
</dbReference>
<dbReference type="PANTHER" id="PTHR42986:SF1">
    <property type="entry name" value="BENZALDEHYDE DEHYDROGENASE YFMT"/>
    <property type="match status" value="1"/>
</dbReference>
<evidence type="ECO:0000259" key="6">
    <source>
        <dbReference type="Pfam" id="PF00171"/>
    </source>
</evidence>
<dbReference type="InterPro" id="IPR016163">
    <property type="entry name" value="Ald_DH_C"/>
</dbReference>
<dbReference type="Proteomes" id="UP000319130">
    <property type="component" value="Unassembled WGS sequence"/>
</dbReference>
<dbReference type="SUPFAM" id="SSF53720">
    <property type="entry name" value="ALDH-like"/>
    <property type="match status" value="1"/>
</dbReference>
<dbReference type="InterPro" id="IPR029510">
    <property type="entry name" value="Ald_DH_CS_GLU"/>
</dbReference>
<evidence type="ECO:0000256" key="4">
    <source>
        <dbReference type="PROSITE-ProRule" id="PRU10007"/>
    </source>
</evidence>
<keyword evidence="3" id="KW-0520">NAD</keyword>
<reference evidence="7 8" key="1">
    <citation type="submission" date="2019-03" db="EMBL/GenBank/DDBJ databases">
        <title>Metabolic potential of uncultured bacteria and archaea associated with petroleum seepage in deep-sea sediments.</title>
        <authorList>
            <person name="Dong X."/>
            <person name="Hubert C."/>
        </authorList>
    </citation>
    <scope>NUCLEOTIDE SEQUENCE [LARGE SCALE GENOMIC DNA]</scope>
    <source>
        <strain evidence="7">E29_bin52</strain>
    </source>
</reference>
<dbReference type="FunFam" id="3.40.309.10:FF:000009">
    <property type="entry name" value="Aldehyde dehydrogenase A"/>
    <property type="match status" value="1"/>
</dbReference>
<protein>
    <submittedName>
        <fullName evidence="7">Aldehyde dehydrogenase</fullName>
    </submittedName>
</protein>
<evidence type="ECO:0000256" key="5">
    <source>
        <dbReference type="RuleBase" id="RU003345"/>
    </source>
</evidence>
<dbReference type="FunFam" id="3.40.605.10:FF:000007">
    <property type="entry name" value="NAD/NADP-dependent betaine aldehyde dehydrogenase"/>
    <property type="match status" value="1"/>
</dbReference>